<reference evidence="2 3" key="1">
    <citation type="submission" date="2006-10" db="EMBL/GenBank/DDBJ databases">
        <title>The Genome Sequence of Batrachochytrium dendrobatidis JEL423.</title>
        <authorList>
            <consortium name="The Broad Institute Genome Sequencing Platform"/>
            <person name="Birren B."/>
            <person name="Lander E."/>
            <person name="Galagan J."/>
            <person name="Cuomo C."/>
            <person name="Devon K."/>
            <person name="Jaffe D."/>
            <person name="Butler J."/>
            <person name="Alvarez P."/>
            <person name="Gnerre S."/>
            <person name="Grabherr M."/>
            <person name="Kleber M."/>
            <person name="Mauceli E."/>
            <person name="Brockman W."/>
            <person name="Young S."/>
            <person name="LaButti K."/>
            <person name="Sykes S."/>
            <person name="DeCaprio D."/>
            <person name="Crawford M."/>
            <person name="Koehrsen M."/>
            <person name="Engels R."/>
            <person name="Montgomery P."/>
            <person name="Pearson M."/>
            <person name="Howarth C."/>
            <person name="Larson L."/>
            <person name="White J."/>
            <person name="O'Leary S."/>
            <person name="Kodira C."/>
            <person name="Zeng Q."/>
            <person name="Yandava C."/>
            <person name="Alvarado L."/>
            <person name="Longcore J."/>
            <person name="James T."/>
        </authorList>
    </citation>
    <scope>NUCLEOTIDE SEQUENCE [LARGE SCALE GENOMIC DNA]</scope>
    <source>
        <strain evidence="2 3">JEL423</strain>
    </source>
</reference>
<dbReference type="Proteomes" id="UP000077115">
    <property type="component" value="Unassembled WGS sequence"/>
</dbReference>
<gene>
    <name evidence="2" type="ORF">BDEG_28734</name>
</gene>
<reference evidence="2 3" key="2">
    <citation type="submission" date="2016-05" db="EMBL/GenBank/DDBJ databases">
        <title>Lineage-specific infection strategies underlie the spectrum of fungal disease in amphibians.</title>
        <authorList>
            <person name="Cuomo C.A."/>
            <person name="Farrer R.A."/>
            <person name="James T."/>
            <person name="Longcore J."/>
            <person name="Birren B."/>
        </authorList>
    </citation>
    <scope>NUCLEOTIDE SEQUENCE [LARGE SCALE GENOMIC DNA]</scope>
    <source>
        <strain evidence="2 3">JEL423</strain>
    </source>
</reference>
<dbReference type="EMBL" id="AATT01000328">
    <property type="protein sequence ID" value="OAJ32857.1"/>
    <property type="molecule type" value="Genomic_DNA"/>
</dbReference>
<accession>A0A177VYH6</accession>
<feature type="compositionally biased region" description="Low complexity" evidence="1">
    <location>
        <begin position="137"/>
        <end position="162"/>
    </location>
</feature>
<proteinExistence type="predicted"/>
<protein>
    <submittedName>
        <fullName evidence="2">Uncharacterized protein</fullName>
    </submittedName>
</protein>
<feature type="region of interest" description="Disordered" evidence="1">
    <location>
        <begin position="134"/>
        <end position="193"/>
    </location>
</feature>
<dbReference type="STRING" id="403673.A0A177VYH6"/>
<dbReference type="AlphaFoldDB" id="A0A177VYH6"/>
<dbReference type="VEuPathDB" id="FungiDB:BDEG_28734"/>
<evidence type="ECO:0000313" key="2">
    <source>
        <dbReference type="EMBL" id="OAJ32857.1"/>
    </source>
</evidence>
<evidence type="ECO:0000256" key="1">
    <source>
        <dbReference type="SAM" id="MobiDB-lite"/>
    </source>
</evidence>
<evidence type="ECO:0000313" key="3">
    <source>
        <dbReference type="Proteomes" id="UP000077115"/>
    </source>
</evidence>
<organism evidence="2 3">
    <name type="scientific">Batrachochytrium dendrobatidis (strain JEL423)</name>
    <dbReference type="NCBI Taxonomy" id="403673"/>
    <lineage>
        <taxon>Eukaryota</taxon>
        <taxon>Fungi</taxon>
        <taxon>Fungi incertae sedis</taxon>
        <taxon>Chytridiomycota</taxon>
        <taxon>Chytridiomycota incertae sedis</taxon>
        <taxon>Chytridiomycetes</taxon>
        <taxon>Rhizophydiales</taxon>
        <taxon>Rhizophydiales incertae sedis</taxon>
        <taxon>Batrachochytrium</taxon>
    </lineage>
</organism>
<name>A0A177VYH6_BATDL</name>
<sequence>MILISKKKICDPLQSEYDSQIMLVMGLGTKLYTLERKSRKNGGSPEYDDKIRKTRLDLKAQEFKLRDIRKSRKECDSKCNGIEAAISHIKMSLVDLIFGESSNYELFEQQIDLINKHPSVVEYLDKLSLEYSEIPGQSSSDQQRQEPQPSSSRPSGSGSSRQKAPSNKRKRVSKLMGNAGSFFQQPKDDDPSV</sequence>
<comment type="caution">
    <text evidence="2">The sequence shown here is derived from an EMBL/GenBank/DDBJ whole genome shotgun (WGS) entry which is preliminary data.</text>
</comment>